<gene>
    <name evidence="2" type="ORF">BDY17DRAFT_289208</name>
</gene>
<dbReference type="PANTHER" id="PTHR10622">
    <property type="entry name" value="HET DOMAIN-CONTAINING PROTEIN"/>
    <property type="match status" value="1"/>
</dbReference>
<dbReference type="PANTHER" id="PTHR10622:SF13">
    <property type="entry name" value="NACHT DOMAIN-CONTAINING PROTEIN"/>
    <property type="match status" value="1"/>
</dbReference>
<protein>
    <recommendedName>
        <fullName evidence="1">Heterokaryon incompatibility domain-containing protein</fullName>
    </recommendedName>
</protein>
<dbReference type="AlphaFoldDB" id="A0A6A6Q553"/>
<dbReference type="GeneID" id="54473324"/>
<evidence type="ECO:0000259" key="1">
    <source>
        <dbReference type="Pfam" id="PF06985"/>
    </source>
</evidence>
<name>A0A6A6Q553_9PEZI</name>
<sequence length="270" mass="30935">MALIRLLQRKPNGEIGVCEPASYNAPAYGILSHTWGTEEILFRDLKPGADMSRTMSKAGWRKIEFCAQQAAADGLQYFWIDTCCIDKKNAVELSAAINSMFRWYQSAACCYVYLSDVSINEGGWQEQFRRSRWFSRGWTLQELLAPRTVKFFSREGQLLGDKWSLEREIHETTQIPVQALRGSRLAEFGVSERMAWATGRQTTIEEDQVYCLLGIFEVFMPPIYGEGDAHAFSRLREEIEKRLQRHAVESLRGLPGSFSFRGLSLPECMY</sequence>
<evidence type="ECO:0000313" key="3">
    <source>
        <dbReference type="Proteomes" id="UP000799767"/>
    </source>
</evidence>
<reference evidence="2" key="1">
    <citation type="journal article" date="2020" name="Stud. Mycol.">
        <title>101 Dothideomycetes genomes: a test case for predicting lifestyles and emergence of pathogens.</title>
        <authorList>
            <person name="Haridas S."/>
            <person name="Albert R."/>
            <person name="Binder M."/>
            <person name="Bloem J."/>
            <person name="Labutti K."/>
            <person name="Salamov A."/>
            <person name="Andreopoulos B."/>
            <person name="Baker S."/>
            <person name="Barry K."/>
            <person name="Bills G."/>
            <person name="Bluhm B."/>
            <person name="Cannon C."/>
            <person name="Castanera R."/>
            <person name="Culley D."/>
            <person name="Daum C."/>
            <person name="Ezra D."/>
            <person name="Gonzalez J."/>
            <person name="Henrissat B."/>
            <person name="Kuo A."/>
            <person name="Liang C."/>
            <person name="Lipzen A."/>
            <person name="Lutzoni F."/>
            <person name="Magnuson J."/>
            <person name="Mondo S."/>
            <person name="Nolan M."/>
            <person name="Ohm R."/>
            <person name="Pangilinan J."/>
            <person name="Park H.-J."/>
            <person name="Ramirez L."/>
            <person name="Alfaro M."/>
            <person name="Sun H."/>
            <person name="Tritt A."/>
            <person name="Yoshinaga Y."/>
            <person name="Zwiers L.-H."/>
            <person name="Turgeon B."/>
            <person name="Goodwin S."/>
            <person name="Spatafora J."/>
            <person name="Crous P."/>
            <person name="Grigoriev I."/>
        </authorList>
    </citation>
    <scope>NUCLEOTIDE SEQUENCE</scope>
    <source>
        <strain evidence="2">CBS 113389</strain>
    </source>
</reference>
<proteinExistence type="predicted"/>
<dbReference type="RefSeq" id="XP_033594137.1">
    <property type="nucleotide sequence ID" value="XM_033732322.1"/>
</dbReference>
<accession>A0A6A6Q553</accession>
<evidence type="ECO:0000313" key="2">
    <source>
        <dbReference type="EMBL" id="KAF2487568.1"/>
    </source>
</evidence>
<keyword evidence="3" id="KW-1185">Reference proteome</keyword>
<organism evidence="2 3">
    <name type="scientific">Neohortaea acidophila</name>
    <dbReference type="NCBI Taxonomy" id="245834"/>
    <lineage>
        <taxon>Eukaryota</taxon>
        <taxon>Fungi</taxon>
        <taxon>Dikarya</taxon>
        <taxon>Ascomycota</taxon>
        <taxon>Pezizomycotina</taxon>
        <taxon>Dothideomycetes</taxon>
        <taxon>Dothideomycetidae</taxon>
        <taxon>Mycosphaerellales</taxon>
        <taxon>Teratosphaeriaceae</taxon>
        <taxon>Neohortaea</taxon>
    </lineage>
</organism>
<feature type="domain" description="Heterokaryon incompatibility" evidence="1">
    <location>
        <begin position="28"/>
        <end position="118"/>
    </location>
</feature>
<dbReference type="OrthoDB" id="674604at2759"/>
<dbReference type="Proteomes" id="UP000799767">
    <property type="component" value="Unassembled WGS sequence"/>
</dbReference>
<dbReference type="EMBL" id="MU001631">
    <property type="protein sequence ID" value="KAF2487568.1"/>
    <property type="molecule type" value="Genomic_DNA"/>
</dbReference>
<dbReference type="InterPro" id="IPR010730">
    <property type="entry name" value="HET"/>
</dbReference>
<dbReference type="Pfam" id="PF06985">
    <property type="entry name" value="HET"/>
    <property type="match status" value="1"/>
</dbReference>